<dbReference type="InterPro" id="IPR013325">
    <property type="entry name" value="RNA_pol_sigma_r2"/>
</dbReference>
<dbReference type="PANTHER" id="PTHR43133">
    <property type="entry name" value="RNA POLYMERASE ECF-TYPE SIGMA FACTO"/>
    <property type="match status" value="1"/>
</dbReference>
<evidence type="ECO:0000256" key="1">
    <source>
        <dbReference type="ARBA" id="ARBA00010641"/>
    </source>
</evidence>
<dbReference type="SUPFAM" id="SSF88659">
    <property type="entry name" value="Sigma3 and sigma4 domains of RNA polymerase sigma factors"/>
    <property type="match status" value="1"/>
</dbReference>
<dbReference type="PANTHER" id="PTHR43133:SF8">
    <property type="entry name" value="RNA POLYMERASE SIGMA FACTOR HI_1459-RELATED"/>
    <property type="match status" value="1"/>
</dbReference>
<dbReference type="InterPro" id="IPR014284">
    <property type="entry name" value="RNA_pol_sigma-70_dom"/>
</dbReference>
<feature type="domain" description="RNA polymerase sigma-70 region 2" evidence="6">
    <location>
        <begin position="63"/>
        <end position="127"/>
    </location>
</feature>
<feature type="domain" description="RNA polymerase sigma factor 70 region 4 type 2" evidence="7">
    <location>
        <begin position="158"/>
        <end position="209"/>
    </location>
</feature>
<dbReference type="CDD" id="cd06171">
    <property type="entry name" value="Sigma70_r4"/>
    <property type="match status" value="1"/>
</dbReference>
<evidence type="ECO:0000259" key="6">
    <source>
        <dbReference type="Pfam" id="PF04542"/>
    </source>
</evidence>
<evidence type="ECO:0000256" key="3">
    <source>
        <dbReference type="ARBA" id="ARBA00023082"/>
    </source>
</evidence>
<dbReference type="InterPro" id="IPR039425">
    <property type="entry name" value="RNA_pol_sigma-70-like"/>
</dbReference>
<evidence type="ECO:0000256" key="2">
    <source>
        <dbReference type="ARBA" id="ARBA00023015"/>
    </source>
</evidence>
<evidence type="ECO:0000256" key="5">
    <source>
        <dbReference type="ARBA" id="ARBA00023163"/>
    </source>
</evidence>
<dbReference type="SUPFAM" id="SSF88946">
    <property type="entry name" value="Sigma2 domain of RNA polymerase sigma factors"/>
    <property type="match status" value="1"/>
</dbReference>
<dbReference type="GO" id="GO:0016987">
    <property type="term" value="F:sigma factor activity"/>
    <property type="evidence" value="ECO:0007669"/>
    <property type="project" value="UniProtKB-KW"/>
</dbReference>
<proteinExistence type="inferred from homology"/>
<name>A0A382VQP7_9ZZZZ</name>
<dbReference type="GO" id="GO:0006352">
    <property type="term" value="P:DNA-templated transcription initiation"/>
    <property type="evidence" value="ECO:0007669"/>
    <property type="project" value="InterPro"/>
</dbReference>
<evidence type="ECO:0000313" key="8">
    <source>
        <dbReference type="EMBL" id="SVD48847.1"/>
    </source>
</evidence>
<sequence>MSWSKPFRAFGEIFRETDPFPAIDSAPLLSIMYFEFFRQNPSFPSLLLRKTKMRIEPIWKTWFAKHGAKLFLFARQQARNPADAEDLVQEAFVRIWRLYGHTGDVPPALVFQSIRRLAIDWVRRDERRGIREQKVASYEATDVSWFERSLERRERHALLEEAVRRLPRDQQEVVLLKTWGELTFEEIGKTLDISMNTAASRYRYGLEKLRKWVPEALADEKPIE</sequence>
<dbReference type="AlphaFoldDB" id="A0A382VQP7"/>
<evidence type="ECO:0000256" key="4">
    <source>
        <dbReference type="ARBA" id="ARBA00023125"/>
    </source>
</evidence>
<dbReference type="Pfam" id="PF04542">
    <property type="entry name" value="Sigma70_r2"/>
    <property type="match status" value="1"/>
</dbReference>
<dbReference type="Gene3D" id="1.10.1740.10">
    <property type="match status" value="1"/>
</dbReference>
<reference evidence="8" key="1">
    <citation type="submission" date="2018-05" db="EMBL/GenBank/DDBJ databases">
        <authorList>
            <person name="Lanie J.A."/>
            <person name="Ng W.-L."/>
            <person name="Kazmierczak K.M."/>
            <person name="Andrzejewski T.M."/>
            <person name="Davidsen T.M."/>
            <person name="Wayne K.J."/>
            <person name="Tettelin H."/>
            <person name="Glass J.I."/>
            <person name="Rusch D."/>
            <person name="Podicherti R."/>
            <person name="Tsui H.-C.T."/>
            <person name="Winkler M.E."/>
        </authorList>
    </citation>
    <scope>NUCLEOTIDE SEQUENCE</scope>
</reference>
<keyword evidence="2" id="KW-0805">Transcription regulation</keyword>
<dbReference type="InterPro" id="IPR013249">
    <property type="entry name" value="RNA_pol_sigma70_r4_t2"/>
</dbReference>
<accession>A0A382VQP7</accession>
<comment type="similarity">
    <text evidence="1">Belongs to the sigma-70 factor family. ECF subfamily.</text>
</comment>
<dbReference type="Gene3D" id="1.10.10.10">
    <property type="entry name" value="Winged helix-like DNA-binding domain superfamily/Winged helix DNA-binding domain"/>
    <property type="match status" value="1"/>
</dbReference>
<keyword evidence="5" id="KW-0804">Transcription</keyword>
<keyword evidence="4" id="KW-0238">DNA-binding</keyword>
<dbReference type="NCBIfam" id="TIGR02937">
    <property type="entry name" value="sigma70-ECF"/>
    <property type="match status" value="1"/>
</dbReference>
<dbReference type="InterPro" id="IPR007627">
    <property type="entry name" value="RNA_pol_sigma70_r2"/>
</dbReference>
<organism evidence="8">
    <name type="scientific">marine metagenome</name>
    <dbReference type="NCBI Taxonomy" id="408172"/>
    <lineage>
        <taxon>unclassified sequences</taxon>
        <taxon>metagenomes</taxon>
        <taxon>ecological metagenomes</taxon>
    </lineage>
</organism>
<dbReference type="Pfam" id="PF08281">
    <property type="entry name" value="Sigma70_r4_2"/>
    <property type="match status" value="1"/>
</dbReference>
<keyword evidence="3" id="KW-0731">Sigma factor</keyword>
<dbReference type="EMBL" id="UINC01153888">
    <property type="protein sequence ID" value="SVD48847.1"/>
    <property type="molecule type" value="Genomic_DNA"/>
</dbReference>
<dbReference type="GO" id="GO:0003677">
    <property type="term" value="F:DNA binding"/>
    <property type="evidence" value="ECO:0007669"/>
    <property type="project" value="UniProtKB-KW"/>
</dbReference>
<evidence type="ECO:0008006" key="9">
    <source>
        <dbReference type="Google" id="ProtNLM"/>
    </source>
</evidence>
<dbReference type="InterPro" id="IPR036388">
    <property type="entry name" value="WH-like_DNA-bd_sf"/>
</dbReference>
<dbReference type="InterPro" id="IPR013324">
    <property type="entry name" value="RNA_pol_sigma_r3/r4-like"/>
</dbReference>
<gene>
    <name evidence="8" type="ORF">METZ01_LOCUS401701</name>
</gene>
<protein>
    <recommendedName>
        <fullName evidence="9">HTH luxR-type domain-containing protein</fullName>
    </recommendedName>
</protein>
<evidence type="ECO:0000259" key="7">
    <source>
        <dbReference type="Pfam" id="PF08281"/>
    </source>
</evidence>